<sequence>MCPVRWFPVNRFAVRVNVSRPSSTGFRRTTIEPSSLSRTRAWVESFVVAHDICPFAGREVRRGAIRYAVAEASDLEGLLHELVGECRHLDANADIATTLLIVPVSMDDFDDYLDWLELAERLMEDLGYGGIYQLASFHPDYLFDGVEATDPANATNRSPYPMLHILREAELERAIAHHTDPEGIPERNMTLLRAPGSRALARSRQLLDRTSDGPGE</sequence>
<reference evidence="1 2" key="1">
    <citation type="submission" date="2019-08" db="EMBL/GenBank/DDBJ databases">
        <title>Bioinformatics analysis of the strain L3 and L5.</title>
        <authorList>
            <person name="Li X."/>
        </authorList>
    </citation>
    <scope>NUCLEOTIDE SEQUENCE [LARGE SCALE GENOMIC DNA]</scope>
    <source>
        <strain evidence="1 2">L3</strain>
    </source>
</reference>
<gene>
    <name evidence="1" type="ORF">F0A16_02485</name>
</gene>
<comment type="caution">
    <text evidence="1">The sequence shown here is derived from an EMBL/GenBank/DDBJ whole genome shotgun (WGS) entry which is preliminary data.</text>
</comment>
<proteinExistence type="predicted"/>
<evidence type="ECO:0000313" key="1">
    <source>
        <dbReference type="EMBL" id="KAA0020680.1"/>
    </source>
</evidence>
<dbReference type="Pfam" id="PF07209">
    <property type="entry name" value="DUF1415"/>
    <property type="match status" value="1"/>
</dbReference>
<dbReference type="AlphaFoldDB" id="A0A640WJB3"/>
<dbReference type="Proteomes" id="UP000466024">
    <property type="component" value="Unassembled WGS sequence"/>
</dbReference>
<keyword evidence="2" id="KW-1185">Reference proteome</keyword>
<organism evidence="1 2">
    <name type="scientific">Salinicola corii</name>
    <dbReference type="NCBI Taxonomy" id="2606937"/>
    <lineage>
        <taxon>Bacteria</taxon>
        <taxon>Pseudomonadati</taxon>
        <taxon>Pseudomonadota</taxon>
        <taxon>Gammaproteobacteria</taxon>
        <taxon>Oceanospirillales</taxon>
        <taxon>Halomonadaceae</taxon>
        <taxon>Salinicola</taxon>
    </lineage>
</organism>
<name>A0A640WJB3_9GAMM</name>
<dbReference type="InterPro" id="IPR009858">
    <property type="entry name" value="DUF1415"/>
</dbReference>
<protein>
    <submittedName>
        <fullName evidence="1">DUF1415 domain-containing protein</fullName>
    </submittedName>
</protein>
<accession>A0A640WJB3</accession>
<evidence type="ECO:0000313" key="2">
    <source>
        <dbReference type="Proteomes" id="UP000466024"/>
    </source>
</evidence>
<dbReference type="EMBL" id="VTPX01000001">
    <property type="protein sequence ID" value="KAA0020680.1"/>
    <property type="molecule type" value="Genomic_DNA"/>
</dbReference>